<name>A0A0L0UUK9_9BASI</name>
<gene>
    <name evidence="1" type="ORF">PSTG_16138</name>
</gene>
<accession>A0A0L0UUK9</accession>
<sequence>MDGIQRNTRDSPFLRGLPVQVKRATQNNIKSKMYILKSIITVLMTAACGLAEKATDVTLDYEQHSPQTIPFCGEHHGGEDGYRMIGAIHPVNGQSGSNCFGQAPYTVKICCQPSKRSAGRHNNNRSGPSWNQGINHAPTAFQYCSVTEDQET</sequence>
<protein>
    <submittedName>
        <fullName evidence="1">Uncharacterized protein</fullName>
    </submittedName>
</protein>
<reference evidence="2" key="1">
    <citation type="submission" date="2014-03" db="EMBL/GenBank/DDBJ databases">
        <title>The Genome Sequence of Puccinia striiformis f. sp. tritici PST-78.</title>
        <authorList>
            <consortium name="The Broad Institute Genome Sequencing Platform"/>
            <person name="Cuomo C."/>
            <person name="Hulbert S."/>
            <person name="Chen X."/>
            <person name="Walker B."/>
            <person name="Young S.K."/>
            <person name="Zeng Q."/>
            <person name="Gargeya S."/>
            <person name="Fitzgerald M."/>
            <person name="Haas B."/>
            <person name="Abouelleil A."/>
            <person name="Alvarado L."/>
            <person name="Arachchi H.M."/>
            <person name="Berlin A.M."/>
            <person name="Chapman S.B."/>
            <person name="Goldberg J."/>
            <person name="Griggs A."/>
            <person name="Gujja S."/>
            <person name="Hansen M."/>
            <person name="Howarth C."/>
            <person name="Imamovic A."/>
            <person name="Larimer J."/>
            <person name="McCowan C."/>
            <person name="Montmayeur A."/>
            <person name="Murphy C."/>
            <person name="Neiman D."/>
            <person name="Pearson M."/>
            <person name="Priest M."/>
            <person name="Roberts A."/>
            <person name="Saif S."/>
            <person name="Shea T."/>
            <person name="Sisk P."/>
            <person name="Sykes S."/>
            <person name="Wortman J."/>
            <person name="Nusbaum C."/>
            <person name="Birren B."/>
        </authorList>
    </citation>
    <scope>NUCLEOTIDE SEQUENCE [LARGE SCALE GENOMIC DNA]</scope>
    <source>
        <strain evidence="2">race PST-78</strain>
    </source>
</reference>
<dbReference type="Proteomes" id="UP000054564">
    <property type="component" value="Unassembled WGS sequence"/>
</dbReference>
<evidence type="ECO:0000313" key="2">
    <source>
        <dbReference type="Proteomes" id="UP000054564"/>
    </source>
</evidence>
<proteinExistence type="predicted"/>
<comment type="caution">
    <text evidence="1">The sequence shown here is derived from an EMBL/GenBank/DDBJ whole genome shotgun (WGS) entry which is preliminary data.</text>
</comment>
<keyword evidence="2" id="KW-1185">Reference proteome</keyword>
<dbReference type="EMBL" id="AJIL01000257">
    <property type="protein sequence ID" value="KNE90434.1"/>
    <property type="molecule type" value="Genomic_DNA"/>
</dbReference>
<evidence type="ECO:0000313" key="1">
    <source>
        <dbReference type="EMBL" id="KNE90434.1"/>
    </source>
</evidence>
<organism evidence="1 2">
    <name type="scientific">Puccinia striiformis f. sp. tritici PST-78</name>
    <dbReference type="NCBI Taxonomy" id="1165861"/>
    <lineage>
        <taxon>Eukaryota</taxon>
        <taxon>Fungi</taxon>
        <taxon>Dikarya</taxon>
        <taxon>Basidiomycota</taxon>
        <taxon>Pucciniomycotina</taxon>
        <taxon>Pucciniomycetes</taxon>
        <taxon>Pucciniales</taxon>
        <taxon>Pucciniaceae</taxon>
        <taxon>Puccinia</taxon>
    </lineage>
</organism>
<dbReference type="AlphaFoldDB" id="A0A0L0UUK9"/>